<dbReference type="EMBL" id="JADFTS010000002">
    <property type="protein sequence ID" value="KAF9618400.1"/>
    <property type="molecule type" value="Genomic_DNA"/>
</dbReference>
<accession>A0A835M438</accession>
<gene>
    <name evidence="1" type="ORF">IFM89_001123</name>
</gene>
<keyword evidence="2" id="KW-1185">Reference proteome</keyword>
<dbReference type="AlphaFoldDB" id="A0A835M438"/>
<reference evidence="1 2" key="1">
    <citation type="submission" date="2020-10" db="EMBL/GenBank/DDBJ databases">
        <title>The Coptis chinensis genome and diversification of protoberbering-type alkaloids.</title>
        <authorList>
            <person name="Wang B."/>
            <person name="Shu S."/>
            <person name="Song C."/>
            <person name="Liu Y."/>
        </authorList>
    </citation>
    <scope>NUCLEOTIDE SEQUENCE [LARGE SCALE GENOMIC DNA]</scope>
    <source>
        <strain evidence="1">HL-2020</strain>
        <tissue evidence="1">Leaf</tissue>
    </source>
</reference>
<name>A0A835M438_9MAGN</name>
<dbReference type="Proteomes" id="UP000631114">
    <property type="component" value="Unassembled WGS sequence"/>
</dbReference>
<evidence type="ECO:0000313" key="1">
    <source>
        <dbReference type="EMBL" id="KAF9618400.1"/>
    </source>
</evidence>
<organism evidence="1 2">
    <name type="scientific">Coptis chinensis</name>
    <dbReference type="NCBI Taxonomy" id="261450"/>
    <lineage>
        <taxon>Eukaryota</taxon>
        <taxon>Viridiplantae</taxon>
        <taxon>Streptophyta</taxon>
        <taxon>Embryophyta</taxon>
        <taxon>Tracheophyta</taxon>
        <taxon>Spermatophyta</taxon>
        <taxon>Magnoliopsida</taxon>
        <taxon>Ranunculales</taxon>
        <taxon>Ranunculaceae</taxon>
        <taxon>Coptidoideae</taxon>
        <taxon>Coptis</taxon>
    </lineage>
</organism>
<sequence length="80" mass="9114">MPKKSFDMEIGGIRQVVLAEEFDDIHNQIDIVASLLERCGTQSRHTHWDHEGSWEITLDIHALAAEFGIERGLTDREKIG</sequence>
<comment type="caution">
    <text evidence="1">The sequence shown here is derived from an EMBL/GenBank/DDBJ whole genome shotgun (WGS) entry which is preliminary data.</text>
</comment>
<proteinExistence type="predicted"/>
<protein>
    <submittedName>
        <fullName evidence="1">Uncharacterized protein</fullName>
    </submittedName>
</protein>
<evidence type="ECO:0000313" key="2">
    <source>
        <dbReference type="Proteomes" id="UP000631114"/>
    </source>
</evidence>